<evidence type="ECO:0000256" key="3">
    <source>
        <dbReference type="ARBA" id="ARBA00022777"/>
    </source>
</evidence>
<evidence type="ECO:0000256" key="4">
    <source>
        <dbReference type="ARBA" id="ARBA00022840"/>
    </source>
</evidence>
<dbReference type="GO" id="GO:0005524">
    <property type="term" value="F:ATP binding"/>
    <property type="evidence" value="ECO:0007669"/>
    <property type="project" value="UniProtKB-KW"/>
</dbReference>
<dbReference type="RefSeq" id="WP_109809822.1">
    <property type="nucleotide sequence ID" value="NZ_QGKU01000003.1"/>
</dbReference>
<dbReference type="InterPro" id="IPR000719">
    <property type="entry name" value="Prot_kinase_dom"/>
</dbReference>
<reference evidence="7 8" key="1">
    <citation type="submission" date="2018-05" db="EMBL/GenBank/DDBJ databases">
        <title>Rhodobacteraceae gen. nov., sp. nov. isolated from sea water.</title>
        <authorList>
            <person name="Ren Y."/>
        </authorList>
    </citation>
    <scope>NUCLEOTIDE SEQUENCE [LARGE SCALE GENOMIC DNA]</scope>
    <source>
        <strain evidence="7 8">TG-679</strain>
    </source>
</reference>
<feature type="domain" description="Protein kinase" evidence="6">
    <location>
        <begin position="276"/>
        <end position="539"/>
    </location>
</feature>
<accession>A0A2V2LFW2</accession>
<name>A0A2V2LFW2_9RHOB</name>
<dbReference type="OrthoDB" id="9801841at2"/>
<organism evidence="7 8">
    <name type="scientific">Meridianimarinicoccus roseus</name>
    <dbReference type="NCBI Taxonomy" id="2072018"/>
    <lineage>
        <taxon>Bacteria</taxon>
        <taxon>Pseudomonadati</taxon>
        <taxon>Pseudomonadota</taxon>
        <taxon>Alphaproteobacteria</taxon>
        <taxon>Rhodobacterales</taxon>
        <taxon>Paracoccaceae</taxon>
        <taxon>Meridianimarinicoccus</taxon>
    </lineage>
</organism>
<dbReference type="PROSITE" id="PS00109">
    <property type="entry name" value="PROTEIN_KINASE_TYR"/>
    <property type="match status" value="1"/>
</dbReference>
<sequence>MPRDFTDDALRVAAGQYSYSHMVHPARDACAIRRPDEALLASRGAVAVVATCRGAACAEESGAGLDAAGEGRAASDAATMFLAAYYATPVSVSVPAAARSAIEMVRDRLATQHRAMSAGCRAPHLGVMMIAGATAHVLTCGICQVYRLTAQGQLEPLTGHVDAETGLPLSSMPSATGVIGQRRTSVAPNDIFVLTSRPVDHWIDGETVNEEVQKGSLNSAARALALRAETAGLVGPLAIQIVRIDALSASDPASMFDLAALPVPVLPGEGALLDGFRILRRLHASAYAHVFLAAAPDGRRVALKLPGPETAATPARLRRFALEAWVTRRVDSPHVLRGLHMRQRQEQLYIATNYLSGPTLRGWMDEHRAPDPEQVVRIVSQIAVGLRALHRRDLLHRDLRPENVMFDTDGTVRIIGFGAAAVPGADATAPLWRGPVPGALAYAAPEVLAGRLVSWRTDQYALATIAYEMFTGHLPYGPESAMIASARARRRLTYRPARAQVGQVPDWIDAALRRATHPDPARRYDRLSHFLADLQHPAQDWTPARGLPLSQRNPLAFWQGLAAVLATVCAVLFARMGG</sequence>
<dbReference type="SUPFAM" id="SSF56112">
    <property type="entry name" value="Protein kinase-like (PK-like)"/>
    <property type="match status" value="1"/>
</dbReference>
<keyword evidence="1" id="KW-0808">Transferase</keyword>
<gene>
    <name evidence="7" type="ORF">DKT77_00700</name>
</gene>
<dbReference type="Pfam" id="PF00069">
    <property type="entry name" value="Pkinase"/>
    <property type="match status" value="1"/>
</dbReference>
<dbReference type="PANTHER" id="PTHR44329">
    <property type="entry name" value="SERINE/THREONINE-PROTEIN KINASE TNNI3K-RELATED"/>
    <property type="match status" value="1"/>
</dbReference>
<dbReference type="CDD" id="cd14014">
    <property type="entry name" value="STKc_PknB_like"/>
    <property type="match status" value="1"/>
</dbReference>
<evidence type="ECO:0000256" key="1">
    <source>
        <dbReference type="ARBA" id="ARBA00022679"/>
    </source>
</evidence>
<dbReference type="Proteomes" id="UP000245680">
    <property type="component" value="Unassembled WGS sequence"/>
</dbReference>
<evidence type="ECO:0000313" key="7">
    <source>
        <dbReference type="EMBL" id="PWR04520.1"/>
    </source>
</evidence>
<keyword evidence="5" id="KW-0812">Transmembrane</keyword>
<keyword evidence="5" id="KW-0472">Membrane</keyword>
<dbReference type="AlphaFoldDB" id="A0A2V2LFW2"/>
<dbReference type="InterPro" id="IPR051681">
    <property type="entry name" value="Ser/Thr_Kinases-Pseudokinases"/>
</dbReference>
<keyword evidence="3" id="KW-0418">Kinase</keyword>
<comment type="caution">
    <text evidence="7">The sequence shown here is derived from an EMBL/GenBank/DDBJ whole genome shotgun (WGS) entry which is preliminary data.</text>
</comment>
<dbReference type="Gene3D" id="3.30.200.20">
    <property type="entry name" value="Phosphorylase Kinase, domain 1"/>
    <property type="match status" value="1"/>
</dbReference>
<feature type="transmembrane region" description="Helical" evidence="5">
    <location>
        <begin position="555"/>
        <end position="574"/>
    </location>
</feature>
<keyword evidence="4" id="KW-0067">ATP-binding</keyword>
<dbReference type="InterPro" id="IPR036457">
    <property type="entry name" value="PPM-type-like_dom_sf"/>
</dbReference>
<dbReference type="Gene3D" id="1.10.510.10">
    <property type="entry name" value="Transferase(Phosphotransferase) domain 1"/>
    <property type="match status" value="1"/>
</dbReference>
<dbReference type="SUPFAM" id="SSF81606">
    <property type="entry name" value="PP2C-like"/>
    <property type="match status" value="1"/>
</dbReference>
<evidence type="ECO:0000313" key="8">
    <source>
        <dbReference type="Proteomes" id="UP000245680"/>
    </source>
</evidence>
<evidence type="ECO:0000256" key="2">
    <source>
        <dbReference type="ARBA" id="ARBA00022741"/>
    </source>
</evidence>
<dbReference type="InterPro" id="IPR008266">
    <property type="entry name" value="Tyr_kinase_AS"/>
</dbReference>
<dbReference type="EMBL" id="QGKU01000003">
    <property type="protein sequence ID" value="PWR04520.1"/>
    <property type="molecule type" value="Genomic_DNA"/>
</dbReference>
<keyword evidence="5" id="KW-1133">Transmembrane helix</keyword>
<dbReference type="PANTHER" id="PTHR44329:SF288">
    <property type="entry name" value="MITOGEN-ACTIVATED PROTEIN KINASE KINASE KINASE 20"/>
    <property type="match status" value="1"/>
</dbReference>
<dbReference type="GO" id="GO:0004713">
    <property type="term" value="F:protein tyrosine kinase activity"/>
    <property type="evidence" value="ECO:0007669"/>
    <property type="project" value="InterPro"/>
</dbReference>
<proteinExistence type="predicted"/>
<dbReference type="PROSITE" id="PS50011">
    <property type="entry name" value="PROTEIN_KINASE_DOM"/>
    <property type="match status" value="1"/>
</dbReference>
<dbReference type="GO" id="GO:0004674">
    <property type="term" value="F:protein serine/threonine kinase activity"/>
    <property type="evidence" value="ECO:0007669"/>
    <property type="project" value="TreeGrafter"/>
</dbReference>
<keyword evidence="8" id="KW-1185">Reference proteome</keyword>
<dbReference type="InterPro" id="IPR011009">
    <property type="entry name" value="Kinase-like_dom_sf"/>
</dbReference>
<keyword evidence="2" id="KW-0547">Nucleotide-binding</keyword>
<protein>
    <recommendedName>
        <fullName evidence="6">Protein kinase domain-containing protein</fullName>
    </recommendedName>
</protein>
<dbReference type="SMART" id="SM00219">
    <property type="entry name" value="TyrKc"/>
    <property type="match status" value="1"/>
</dbReference>
<dbReference type="InterPro" id="IPR020635">
    <property type="entry name" value="Tyr_kinase_cat_dom"/>
</dbReference>
<evidence type="ECO:0000259" key="6">
    <source>
        <dbReference type="PROSITE" id="PS50011"/>
    </source>
</evidence>
<evidence type="ECO:0000256" key="5">
    <source>
        <dbReference type="SAM" id="Phobius"/>
    </source>
</evidence>